<reference evidence="3 4" key="1">
    <citation type="journal article" date="2014" name="Genome Announc.">
        <title>Draft genome sequence of Sclerotinia borealis, a psychrophilic plant pathogenic fungus.</title>
        <authorList>
            <person name="Mardanov A.V."/>
            <person name="Beletsky A.V."/>
            <person name="Kadnikov V.V."/>
            <person name="Ignatov A.N."/>
            <person name="Ravin N.V."/>
        </authorList>
    </citation>
    <scope>NUCLEOTIDE SEQUENCE [LARGE SCALE GENOMIC DNA]</scope>
    <source>
        <strain evidence="4">F-4157</strain>
    </source>
</reference>
<keyword evidence="4" id="KW-1185">Reference proteome</keyword>
<evidence type="ECO:0000313" key="4">
    <source>
        <dbReference type="Proteomes" id="UP000019487"/>
    </source>
</evidence>
<feature type="compositionally biased region" description="Acidic residues" evidence="1">
    <location>
        <begin position="243"/>
        <end position="253"/>
    </location>
</feature>
<dbReference type="AlphaFoldDB" id="W9CHC9"/>
<keyword evidence="2" id="KW-0732">Signal</keyword>
<feature type="signal peptide" evidence="2">
    <location>
        <begin position="1"/>
        <end position="22"/>
    </location>
</feature>
<dbReference type="OrthoDB" id="3548456at2759"/>
<accession>W9CHC9</accession>
<proteinExistence type="predicted"/>
<comment type="caution">
    <text evidence="3">The sequence shown here is derived from an EMBL/GenBank/DDBJ whole genome shotgun (WGS) entry which is preliminary data.</text>
</comment>
<feature type="chain" id="PRO_5004920448" evidence="2">
    <location>
        <begin position="23"/>
        <end position="280"/>
    </location>
</feature>
<organism evidence="3 4">
    <name type="scientific">Sclerotinia borealis (strain F-4128)</name>
    <dbReference type="NCBI Taxonomy" id="1432307"/>
    <lineage>
        <taxon>Eukaryota</taxon>
        <taxon>Fungi</taxon>
        <taxon>Dikarya</taxon>
        <taxon>Ascomycota</taxon>
        <taxon>Pezizomycotina</taxon>
        <taxon>Leotiomycetes</taxon>
        <taxon>Helotiales</taxon>
        <taxon>Sclerotiniaceae</taxon>
        <taxon>Sclerotinia</taxon>
    </lineage>
</organism>
<feature type="region of interest" description="Disordered" evidence="1">
    <location>
        <begin position="239"/>
        <end position="263"/>
    </location>
</feature>
<sequence length="280" mass="30960">MLLSTILLLHTILFAPLISSLAIPNPVRNLGAKVIALQGECTKQGGSISHSHGIHICEFVSVHDGPAPKSMRDTFHEIFRKFGNKERAYLNLDSSFILPTRTQLGDGVIDEEKGVIAQSYGTSDDEEMLAVLRQPDLSSEQTTHSKSKIDEQTEREQEKEKEKEEKKKNKEGVNKWEHLQMIKIPSRIDDVTELPKCKPININCNPNTGINVCCPDLSCMQVGPAFGDLDLDFKCREKGSGDGDGDAVADGEDREGGNEKDSGLIYEGGKRQWVLGGWKI</sequence>
<gene>
    <name evidence="3" type="ORF">SBOR_4262</name>
</gene>
<dbReference type="EMBL" id="AYSA01000189">
    <property type="protein sequence ID" value="ESZ95328.1"/>
    <property type="molecule type" value="Genomic_DNA"/>
</dbReference>
<feature type="compositionally biased region" description="Basic and acidic residues" evidence="1">
    <location>
        <begin position="147"/>
        <end position="172"/>
    </location>
</feature>
<evidence type="ECO:0000313" key="3">
    <source>
        <dbReference type="EMBL" id="ESZ95328.1"/>
    </source>
</evidence>
<dbReference type="HOGENOM" id="CLU_994522_0_0_1"/>
<evidence type="ECO:0000256" key="1">
    <source>
        <dbReference type="SAM" id="MobiDB-lite"/>
    </source>
</evidence>
<feature type="region of interest" description="Disordered" evidence="1">
    <location>
        <begin position="133"/>
        <end position="172"/>
    </location>
</feature>
<name>W9CHC9_SCLBF</name>
<protein>
    <submittedName>
        <fullName evidence="3">Uncharacterized protein</fullName>
    </submittedName>
</protein>
<dbReference type="Proteomes" id="UP000019487">
    <property type="component" value="Unassembled WGS sequence"/>
</dbReference>
<evidence type="ECO:0000256" key="2">
    <source>
        <dbReference type="SAM" id="SignalP"/>
    </source>
</evidence>